<protein>
    <recommendedName>
        <fullName evidence="3">S-adenosyl methyltransferase</fullName>
    </recommendedName>
</protein>
<gene>
    <name evidence="1" type="ORF">GCM10011581_35140</name>
</gene>
<organism evidence="1 2">
    <name type="scientific">Saccharopolyspora thermophila</name>
    <dbReference type="NCBI Taxonomy" id="89367"/>
    <lineage>
        <taxon>Bacteria</taxon>
        <taxon>Bacillati</taxon>
        <taxon>Actinomycetota</taxon>
        <taxon>Actinomycetes</taxon>
        <taxon>Pseudonocardiales</taxon>
        <taxon>Pseudonocardiaceae</taxon>
        <taxon>Saccharopolyspora</taxon>
    </lineage>
</organism>
<dbReference type="InterPro" id="IPR029063">
    <property type="entry name" value="SAM-dependent_MTases_sf"/>
</dbReference>
<dbReference type="AlphaFoldDB" id="A0A917K1J6"/>
<dbReference type="SUPFAM" id="SSF53335">
    <property type="entry name" value="S-adenosyl-L-methionine-dependent methyltransferases"/>
    <property type="match status" value="1"/>
</dbReference>
<evidence type="ECO:0008006" key="3">
    <source>
        <dbReference type="Google" id="ProtNLM"/>
    </source>
</evidence>
<dbReference type="EMBL" id="BMMT01000012">
    <property type="protein sequence ID" value="GGI94957.1"/>
    <property type="molecule type" value="Genomic_DNA"/>
</dbReference>
<sequence>MQGMDWVRSSAADMRPPIDLKTNVPHSARIYDYLLGGRDNFAADRQAAARITADWPNLPKSMRANRDFMCRVTHYLAAELGFRQFLDIGTGLPTEPNLHEIAQAVAPESRVVYVDNDPIVLVHARALLTSTPQGRTAYIDADLHDPAAILGSAEFAETLDLDRPVAVSLLAIVHFIPDDDQVRDLIARLLGPLPSGSALALSTATAVSAPEEVRRGVAAYNANGIPLVARTKEQVEGFFTGLDLLAPGVTLVHHWHPDAAAAATDDAHVHMYGGVAIKR</sequence>
<accession>A0A917K1J6</accession>
<evidence type="ECO:0000313" key="1">
    <source>
        <dbReference type="EMBL" id="GGI94957.1"/>
    </source>
</evidence>
<dbReference type="PIRSF" id="PIRSF017393">
    <property type="entry name" value="MTase_SAV2177"/>
    <property type="match status" value="1"/>
</dbReference>
<evidence type="ECO:0000313" key="2">
    <source>
        <dbReference type="Proteomes" id="UP000597989"/>
    </source>
</evidence>
<name>A0A917K1J6_9PSEU</name>
<dbReference type="Proteomes" id="UP000597989">
    <property type="component" value="Unassembled WGS sequence"/>
</dbReference>
<reference evidence="1 2" key="1">
    <citation type="journal article" date="2014" name="Int. J. Syst. Evol. Microbiol.">
        <title>Complete genome sequence of Corynebacterium casei LMG S-19264T (=DSM 44701T), isolated from a smear-ripened cheese.</title>
        <authorList>
            <consortium name="US DOE Joint Genome Institute (JGI-PGF)"/>
            <person name="Walter F."/>
            <person name="Albersmeier A."/>
            <person name="Kalinowski J."/>
            <person name="Ruckert C."/>
        </authorList>
    </citation>
    <scope>NUCLEOTIDE SEQUENCE [LARGE SCALE GENOMIC DNA]</scope>
    <source>
        <strain evidence="1 2">CGMCC 4.7206</strain>
    </source>
</reference>
<comment type="caution">
    <text evidence="1">The sequence shown here is derived from an EMBL/GenBank/DDBJ whole genome shotgun (WGS) entry which is preliminary data.</text>
</comment>
<dbReference type="Pfam" id="PF04672">
    <property type="entry name" value="Methyltransf_19"/>
    <property type="match status" value="1"/>
</dbReference>
<dbReference type="Gene3D" id="3.40.50.150">
    <property type="entry name" value="Vaccinia Virus protein VP39"/>
    <property type="match status" value="1"/>
</dbReference>
<dbReference type="InterPro" id="IPR006764">
    <property type="entry name" value="SAM_dep_MeTrfase_SAV2177_type"/>
</dbReference>
<proteinExistence type="predicted"/>